<gene>
    <name evidence="2" type="ORF">KI387_034304</name>
</gene>
<name>A0AA38F6T7_TAXCH</name>
<proteinExistence type="predicted"/>
<keyword evidence="3" id="KW-1185">Reference proteome</keyword>
<reference evidence="2 3" key="1">
    <citation type="journal article" date="2021" name="Nat. Plants">
        <title>The Taxus genome provides insights into paclitaxel biosynthesis.</title>
        <authorList>
            <person name="Xiong X."/>
            <person name="Gou J."/>
            <person name="Liao Q."/>
            <person name="Li Y."/>
            <person name="Zhou Q."/>
            <person name="Bi G."/>
            <person name="Li C."/>
            <person name="Du R."/>
            <person name="Wang X."/>
            <person name="Sun T."/>
            <person name="Guo L."/>
            <person name="Liang H."/>
            <person name="Lu P."/>
            <person name="Wu Y."/>
            <person name="Zhang Z."/>
            <person name="Ro D.K."/>
            <person name="Shang Y."/>
            <person name="Huang S."/>
            <person name="Yan J."/>
        </authorList>
    </citation>
    <scope>NUCLEOTIDE SEQUENCE [LARGE SCALE GENOMIC DNA]</scope>
    <source>
        <strain evidence="2">Ta-2019</strain>
    </source>
</reference>
<evidence type="ECO:0000313" key="2">
    <source>
        <dbReference type="EMBL" id="KAH9290187.1"/>
    </source>
</evidence>
<organism evidence="2 3">
    <name type="scientific">Taxus chinensis</name>
    <name type="common">Chinese yew</name>
    <name type="synonym">Taxus wallichiana var. chinensis</name>
    <dbReference type="NCBI Taxonomy" id="29808"/>
    <lineage>
        <taxon>Eukaryota</taxon>
        <taxon>Viridiplantae</taxon>
        <taxon>Streptophyta</taxon>
        <taxon>Embryophyta</taxon>
        <taxon>Tracheophyta</taxon>
        <taxon>Spermatophyta</taxon>
        <taxon>Pinopsida</taxon>
        <taxon>Pinidae</taxon>
        <taxon>Conifers II</taxon>
        <taxon>Cupressales</taxon>
        <taxon>Taxaceae</taxon>
        <taxon>Taxus</taxon>
    </lineage>
</organism>
<dbReference type="PANTHER" id="PTHR34049:SF1">
    <property type="entry name" value="F-BOX PROTEIN SKIP27"/>
    <property type="match status" value="1"/>
</dbReference>
<accession>A0AA38F6T7</accession>
<dbReference type="SUPFAM" id="SSF81383">
    <property type="entry name" value="F-box domain"/>
    <property type="match status" value="1"/>
</dbReference>
<dbReference type="Proteomes" id="UP000824469">
    <property type="component" value="Unassembled WGS sequence"/>
</dbReference>
<feature type="non-terminal residue" evidence="2">
    <location>
        <position position="258"/>
    </location>
</feature>
<protein>
    <recommendedName>
        <fullName evidence="1">F-box domain-containing protein</fullName>
    </recommendedName>
</protein>
<dbReference type="AlphaFoldDB" id="A0AA38F6T7"/>
<evidence type="ECO:0000313" key="3">
    <source>
        <dbReference type="Proteomes" id="UP000824469"/>
    </source>
</evidence>
<dbReference type="Pfam" id="PF00646">
    <property type="entry name" value="F-box"/>
    <property type="match status" value="1"/>
</dbReference>
<feature type="domain" description="F-box" evidence="1">
    <location>
        <begin position="97"/>
        <end position="132"/>
    </location>
</feature>
<dbReference type="EMBL" id="JAHRHJ020003813">
    <property type="protein sequence ID" value="KAH9290187.1"/>
    <property type="molecule type" value="Genomic_DNA"/>
</dbReference>
<evidence type="ECO:0000259" key="1">
    <source>
        <dbReference type="Pfam" id="PF00646"/>
    </source>
</evidence>
<dbReference type="InterPro" id="IPR045286">
    <property type="entry name" value="FBS1-like"/>
</dbReference>
<comment type="caution">
    <text evidence="2">The sequence shown here is derived from an EMBL/GenBank/DDBJ whole genome shotgun (WGS) entry which is preliminary data.</text>
</comment>
<dbReference type="InterPro" id="IPR001810">
    <property type="entry name" value="F-box_dom"/>
</dbReference>
<sequence length="258" mass="29296">EEAQRAARQAKMKAYRKVCKAKKKACLRGRRVLTKNVGRNMGVNTPLTMGRKRVAVNSESCEKSADICSEESRRFRPMESFLPVHGKEENSARLTDIESLPLDILVHIVCNVHHDELKPLSHVSSKFRDAVQIARQLHFDYTTPIRLRAQKRRADSLIPDEGSENCSRRFEDLEPFFSSSQRPATPNAPKQMGKFQKLRISPEEMKETASLLFSPGTPVKVNEATLINRSHFLRVGGATNRVLFLEDELCQAVARNRL</sequence>
<dbReference type="InterPro" id="IPR036047">
    <property type="entry name" value="F-box-like_dom_sf"/>
</dbReference>
<dbReference type="PANTHER" id="PTHR34049">
    <property type="entry name" value="F-BOX PROTEIN SKIP27"/>
    <property type="match status" value="1"/>
</dbReference>